<evidence type="ECO:0000256" key="5">
    <source>
        <dbReference type="SAM" id="Phobius"/>
    </source>
</evidence>
<dbReference type="InterPro" id="IPR050653">
    <property type="entry name" value="Prot_Inhib_GrowthFact_Antg"/>
</dbReference>
<dbReference type="PROSITE" id="PS51465">
    <property type="entry name" value="KAZAL_2"/>
    <property type="match status" value="1"/>
</dbReference>
<dbReference type="CDD" id="cd00104">
    <property type="entry name" value="KAZAL_FS"/>
    <property type="match status" value="1"/>
</dbReference>
<keyword evidence="2" id="KW-0722">Serine protease inhibitor</keyword>
<dbReference type="AlphaFoldDB" id="A0A6G0W8W2"/>
<feature type="signal peptide" evidence="6">
    <location>
        <begin position="1"/>
        <end position="22"/>
    </location>
</feature>
<keyword evidence="5" id="KW-0472">Membrane</keyword>
<organism evidence="8 9">
    <name type="scientific">Aphanomyces euteiches</name>
    <dbReference type="NCBI Taxonomy" id="100861"/>
    <lineage>
        <taxon>Eukaryota</taxon>
        <taxon>Sar</taxon>
        <taxon>Stramenopiles</taxon>
        <taxon>Oomycota</taxon>
        <taxon>Saprolegniomycetes</taxon>
        <taxon>Saprolegniales</taxon>
        <taxon>Verrucalvaceae</taxon>
        <taxon>Aphanomyces</taxon>
    </lineage>
</organism>
<feature type="region of interest" description="Disordered" evidence="4">
    <location>
        <begin position="291"/>
        <end position="316"/>
    </location>
</feature>
<gene>
    <name evidence="8" type="ORF">Ae201684_017525</name>
</gene>
<dbReference type="EMBL" id="VJMJ01000300">
    <property type="protein sequence ID" value="KAF0723622.1"/>
    <property type="molecule type" value="Genomic_DNA"/>
</dbReference>
<dbReference type="InterPro" id="IPR002350">
    <property type="entry name" value="Kazal_dom"/>
</dbReference>
<dbReference type="SUPFAM" id="SSF100895">
    <property type="entry name" value="Kazal-type serine protease inhibitors"/>
    <property type="match status" value="1"/>
</dbReference>
<reference evidence="8 9" key="1">
    <citation type="submission" date="2019-07" db="EMBL/GenBank/DDBJ databases">
        <title>Genomics analysis of Aphanomyces spp. identifies a new class of oomycete effector associated with host adaptation.</title>
        <authorList>
            <person name="Gaulin E."/>
        </authorList>
    </citation>
    <scope>NUCLEOTIDE SEQUENCE [LARGE SCALE GENOMIC DNA]</scope>
    <source>
        <strain evidence="8 9">ATCC 201684</strain>
    </source>
</reference>
<comment type="caution">
    <text evidence="8">The sequence shown here is derived from an EMBL/GenBank/DDBJ whole genome shotgun (WGS) entry which is preliminary data.</text>
</comment>
<dbReference type="Pfam" id="PF07648">
    <property type="entry name" value="Kazal_2"/>
    <property type="match status" value="1"/>
</dbReference>
<proteinExistence type="predicted"/>
<dbReference type="PANTHER" id="PTHR10913">
    <property type="entry name" value="FOLLISTATIN-RELATED"/>
    <property type="match status" value="1"/>
</dbReference>
<name>A0A6G0W8W2_9STRA</name>
<dbReference type="SMART" id="SM00280">
    <property type="entry name" value="KAZAL"/>
    <property type="match status" value="1"/>
</dbReference>
<evidence type="ECO:0000256" key="2">
    <source>
        <dbReference type="ARBA" id="ARBA00022900"/>
    </source>
</evidence>
<keyword evidence="5" id="KW-0812">Transmembrane</keyword>
<accession>A0A6G0W8W2</accession>
<feature type="region of interest" description="Disordered" evidence="4">
    <location>
        <begin position="497"/>
        <end position="533"/>
    </location>
</feature>
<keyword evidence="5" id="KW-1133">Transmembrane helix</keyword>
<feature type="region of interest" description="Disordered" evidence="4">
    <location>
        <begin position="179"/>
        <end position="222"/>
    </location>
</feature>
<feature type="compositionally biased region" description="Low complexity" evidence="4">
    <location>
        <begin position="183"/>
        <end position="204"/>
    </location>
</feature>
<dbReference type="PANTHER" id="PTHR10913:SF45">
    <property type="entry name" value="FOLLISTATIN, ISOFORM A-RELATED"/>
    <property type="match status" value="1"/>
</dbReference>
<dbReference type="GO" id="GO:0030154">
    <property type="term" value="P:cell differentiation"/>
    <property type="evidence" value="ECO:0007669"/>
    <property type="project" value="TreeGrafter"/>
</dbReference>
<feature type="transmembrane region" description="Helical" evidence="5">
    <location>
        <begin position="465"/>
        <end position="488"/>
    </location>
</feature>
<feature type="compositionally biased region" description="Polar residues" evidence="4">
    <location>
        <begin position="211"/>
        <end position="222"/>
    </location>
</feature>
<feature type="region of interest" description="Disordered" evidence="4">
    <location>
        <begin position="124"/>
        <end position="154"/>
    </location>
</feature>
<keyword evidence="6" id="KW-0732">Signal</keyword>
<feature type="compositionally biased region" description="Low complexity" evidence="4">
    <location>
        <begin position="297"/>
        <end position="316"/>
    </location>
</feature>
<keyword evidence="9" id="KW-1185">Reference proteome</keyword>
<keyword evidence="3" id="KW-1015">Disulfide bond</keyword>
<sequence length="533" mass="56281">MVAWPKVIALLSLILAVGTVEGAIEGKKQCKRDYHVCKDGSKVYRNKQNDCDFDLCPEDVDSADGGEENEDDKDVVNAKAVVFVTTAPLPVVASTTAPPQANATNASAPVAVATTAPTTTISIVATPSGAGQPTPPAVASTTTSPANHPSEVPKAPATTIPSIANQTNAANATTHIDNSTIQSPASTAPVKTPAKTPVKTPAPSKTHKPRTTSSHEYSSKTKPVTRCQTGCIEIFKPVCGSDGTTYGNACELKNAACDHASLHVAHEGSCNNEAHDKGSVGSVESAVIVSPHTTSLPSKKPSTNASSTTSPSATSANGWTELEAAPSLVWAATYKAFSLYSNPDVCSLMKAEPGFTERLNNTYHVVAHVDCRLHGTSVVVGQFSLTFEPEEDSDGLQLTSCAFHDRWGMLQNWLIVDLETETAVCETPAQKSHFDAQPLQYAANRTTVSMAQDYVHEIVQDKTKLVGVAAAVGAFCTLAIVGMVALICRRRKNRDRYGKDEAPAQANNDEAEQEKVPLSSKSPAPDVEEGKFQ</sequence>
<dbReference type="GO" id="GO:0005576">
    <property type="term" value="C:extracellular region"/>
    <property type="evidence" value="ECO:0007669"/>
    <property type="project" value="TreeGrafter"/>
</dbReference>
<evidence type="ECO:0000256" key="4">
    <source>
        <dbReference type="SAM" id="MobiDB-lite"/>
    </source>
</evidence>
<dbReference type="InterPro" id="IPR036058">
    <property type="entry name" value="Kazal_dom_sf"/>
</dbReference>
<feature type="domain" description="Kazal-like" evidence="7">
    <location>
        <begin position="221"/>
        <end position="272"/>
    </location>
</feature>
<feature type="chain" id="PRO_5026245026" description="Kazal-like domain-containing protein" evidence="6">
    <location>
        <begin position="23"/>
        <end position="533"/>
    </location>
</feature>
<protein>
    <recommendedName>
        <fullName evidence="7">Kazal-like domain-containing protein</fullName>
    </recommendedName>
</protein>
<dbReference type="Proteomes" id="UP000481153">
    <property type="component" value="Unassembled WGS sequence"/>
</dbReference>
<evidence type="ECO:0000313" key="9">
    <source>
        <dbReference type="Proteomes" id="UP000481153"/>
    </source>
</evidence>
<evidence type="ECO:0000313" key="8">
    <source>
        <dbReference type="EMBL" id="KAF0723622.1"/>
    </source>
</evidence>
<evidence type="ECO:0000256" key="6">
    <source>
        <dbReference type="SAM" id="SignalP"/>
    </source>
</evidence>
<evidence type="ECO:0000256" key="3">
    <source>
        <dbReference type="ARBA" id="ARBA00023157"/>
    </source>
</evidence>
<evidence type="ECO:0000256" key="1">
    <source>
        <dbReference type="ARBA" id="ARBA00022690"/>
    </source>
</evidence>
<evidence type="ECO:0000259" key="7">
    <source>
        <dbReference type="PROSITE" id="PS51465"/>
    </source>
</evidence>
<keyword evidence="1" id="KW-0646">Protease inhibitor</keyword>
<dbReference type="Gene3D" id="3.30.60.30">
    <property type="match status" value="1"/>
</dbReference>
<feature type="compositionally biased region" description="Low complexity" evidence="4">
    <location>
        <begin position="137"/>
        <end position="146"/>
    </location>
</feature>
<dbReference type="VEuPathDB" id="FungiDB:AeMF1_012339"/>